<evidence type="ECO:0000256" key="2">
    <source>
        <dbReference type="ARBA" id="ARBA00022618"/>
    </source>
</evidence>
<proteinExistence type="predicted"/>
<feature type="region of interest" description="Disordered" evidence="13">
    <location>
        <begin position="40"/>
        <end position="193"/>
    </location>
</feature>
<feature type="compositionally biased region" description="Basic and acidic residues" evidence="13">
    <location>
        <begin position="295"/>
        <end position="305"/>
    </location>
</feature>
<keyword evidence="2" id="KW-0132">Cell division</keyword>
<evidence type="ECO:0000259" key="14">
    <source>
        <dbReference type="SMART" id="SM00249"/>
    </source>
</evidence>
<keyword evidence="5" id="KW-0498">Mitosis</keyword>
<feature type="compositionally biased region" description="Polar residues" evidence="13">
    <location>
        <begin position="526"/>
        <end position="540"/>
    </location>
</feature>
<dbReference type="GO" id="GO:0005654">
    <property type="term" value="C:nucleoplasm"/>
    <property type="evidence" value="ECO:0007669"/>
    <property type="project" value="UniProtKB-SubCell"/>
</dbReference>
<sequence>MKENRGGPNISQRGGGKKANLRLVSSKTLITLAQSFWDAVNSTPQRGSHRDPTGPGGPRSPVPGPPGLEDRPEQPAAKTSSPFGVRAQGAAATSAPVAPAARTKAPQRGTDPQVQTETPSLRRPPRPRPSAPPPPAGTTPAPRPRGDRGATARAAPPPPQSRREPPHLPRSGSLRSRRHRPHKPGSRRGALWGLESARRPLCASEAELGLLLPQCSAPAPAPSASRRPQTTFPDSARGSPALPPETRAELGVRSGSGSGSRSLPPPPPAATLPPLPPRRPQELHRQLCSAVEPPAPEHRARDATRRAPHHLQPGRPLPGPPSLCAAAGAPGPERLRGPAPASPAPALLWPPPPTLNMDSDSCAAAFHPEECSPSYKRRRTVEDFNKFCTFVLAYAGYIPYPKEELPLRSSPSPANSTAGTIDSDGWDAGFTDIASTVPLPVSDRCFGHLQPTLLQRAKPSNFLLDRKKTDKLKKKKKRKRRDSDAPGKEGYMGSLLKLEAADPYVETPTSPALQDIPQAPGDSCSGWDSDTPSSGSCVTVSPDQVKEIKTEGKRTIVRQGKQVVFRDEDSTGNDEDIMVDSDDDSWDLVTCFCMKPFAGRPMIECNECHTWIHLSCAKIRKSNVPEVFVCQKCRDSKFDIRRSNRSRMGSRKLFLD</sequence>
<keyword evidence="9" id="KW-0539">Nucleus</keyword>
<feature type="compositionally biased region" description="Pro residues" evidence="13">
    <location>
        <begin position="263"/>
        <end position="278"/>
    </location>
</feature>
<dbReference type="GO" id="GO:0003682">
    <property type="term" value="F:chromatin binding"/>
    <property type="evidence" value="ECO:0007669"/>
    <property type="project" value="TreeGrafter"/>
</dbReference>
<dbReference type="InterPro" id="IPR011011">
    <property type="entry name" value="Znf_FYVE_PHD"/>
</dbReference>
<dbReference type="InterPro" id="IPR001965">
    <property type="entry name" value="Znf_PHD"/>
</dbReference>
<reference evidence="15" key="1">
    <citation type="submission" date="2025-08" db="UniProtKB">
        <authorList>
            <consortium name="Ensembl"/>
        </authorList>
    </citation>
    <scope>IDENTIFICATION</scope>
</reference>
<evidence type="ECO:0000256" key="6">
    <source>
        <dbReference type="ARBA" id="ARBA00022833"/>
    </source>
</evidence>
<dbReference type="GO" id="GO:0007076">
    <property type="term" value="P:mitotic chromosome condensation"/>
    <property type="evidence" value="ECO:0007669"/>
    <property type="project" value="TreeGrafter"/>
</dbReference>
<keyword evidence="6" id="KW-0862">Zinc</keyword>
<dbReference type="Gene3D" id="3.30.40.10">
    <property type="entry name" value="Zinc/RING finger domain, C3HC4 (zinc finger)"/>
    <property type="match status" value="1"/>
</dbReference>
<reference evidence="15" key="2">
    <citation type="submission" date="2025-09" db="UniProtKB">
        <authorList>
            <consortium name="Ensembl"/>
        </authorList>
    </citation>
    <scope>IDENTIFICATION</scope>
</reference>
<dbReference type="GO" id="GO:0008270">
    <property type="term" value="F:zinc ion binding"/>
    <property type="evidence" value="ECO:0007669"/>
    <property type="project" value="UniProtKB-KW"/>
</dbReference>
<keyword evidence="10" id="KW-0131">Cell cycle</keyword>
<dbReference type="PANTHER" id="PTHR14571:SF13">
    <property type="entry name" value="PHD FINGER PROTEIN 13"/>
    <property type="match status" value="1"/>
</dbReference>
<evidence type="ECO:0000256" key="4">
    <source>
        <dbReference type="ARBA" id="ARBA00022771"/>
    </source>
</evidence>
<evidence type="ECO:0000256" key="8">
    <source>
        <dbReference type="ARBA" id="ARBA00023067"/>
    </source>
</evidence>
<dbReference type="GeneTree" id="ENSGT00530000063882"/>
<dbReference type="SMART" id="SM00249">
    <property type="entry name" value="PHD"/>
    <property type="match status" value="1"/>
</dbReference>
<keyword evidence="16" id="KW-1185">Reference proteome</keyword>
<dbReference type="AlphaFoldDB" id="A0A8C0K4Z4"/>
<dbReference type="FunFam" id="3.30.40.10:FF:000039">
    <property type="entry name" value="PHD finger protein 13"/>
    <property type="match status" value="1"/>
</dbReference>
<feature type="compositionally biased region" description="Low complexity" evidence="13">
    <location>
        <begin position="216"/>
        <end position="228"/>
    </location>
</feature>
<dbReference type="PANTHER" id="PTHR14571">
    <property type="entry name" value="HISTONE-LYSINE N-METHYLTRANSFERASE SET-26-RELATED"/>
    <property type="match status" value="1"/>
</dbReference>
<dbReference type="CDD" id="cd15632">
    <property type="entry name" value="PHD_PHF13"/>
    <property type="match status" value="1"/>
</dbReference>
<name>A0A8C0K4Z4_CANLU</name>
<evidence type="ECO:0000256" key="12">
    <source>
        <dbReference type="ARBA" id="ARBA00068751"/>
    </source>
</evidence>
<dbReference type="InterPro" id="IPR013083">
    <property type="entry name" value="Znf_RING/FYVE/PHD"/>
</dbReference>
<evidence type="ECO:0000313" key="16">
    <source>
        <dbReference type="Proteomes" id="UP000694391"/>
    </source>
</evidence>
<feature type="region of interest" description="Disordered" evidence="13">
    <location>
        <begin position="214"/>
        <end position="340"/>
    </location>
</feature>
<dbReference type="Pfam" id="PF20826">
    <property type="entry name" value="PHD_5"/>
    <property type="match status" value="1"/>
</dbReference>
<evidence type="ECO:0000256" key="7">
    <source>
        <dbReference type="ARBA" id="ARBA00022853"/>
    </source>
</evidence>
<feature type="compositionally biased region" description="Basic residues" evidence="13">
    <location>
        <begin position="469"/>
        <end position="480"/>
    </location>
</feature>
<gene>
    <name evidence="15" type="primary">PHF13</name>
</gene>
<keyword evidence="8" id="KW-0226">DNA condensation</keyword>
<feature type="domain" description="Zinc finger PHD-type" evidence="14">
    <location>
        <begin position="590"/>
        <end position="634"/>
    </location>
</feature>
<evidence type="ECO:0000256" key="3">
    <source>
        <dbReference type="ARBA" id="ARBA00022723"/>
    </source>
</evidence>
<dbReference type="Ensembl" id="ENSCAFT00020011869.1">
    <property type="protein sequence ID" value="ENSCAFP00020010222.1"/>
    <property type="gene ID" value="ENSCAFG00020008301.1"/>
</dbReference>
<keyword evidence="3" id="KW-0479">Metal-binding</keyword>
<feature type="compositionally biased region" description="Basic residues" evidence="13">
    <location>
        <begin position="175"/>
        <end position="186"/>
    </location>
</feature>
<evidence type="ECO:0000256" key="5">
    <source>
        <dbReference type="ARBA" id="ARBA00022776"/>
    </source>
</evidence>
<keyword evidence="4" id="KW-0863">Zinc-finger</keyword>
<keyword evidence="7" id="KW-0156">Chromatin regulator</keyword>
<feature type="compositionally biased region" description="Low complexity" evidence="13">
    <location>
        <begin position="87"/>
        <end position="101"/>
    </location>
</feature>
<feature type="region of interest" description="Disordered" evidence="13">
    <location>
        <begin position="507"/>
        <end position="540"/>
    </location>
</feature>
<dbReference type="GO" id="GO:0051301">
    <property type="term" value="P:cell division"/>
    <property type="evidence" value="ECO:0007669"/>
    <property type="project" value="UniProtKB-KW"/>
</dbReference>
<evidence type="ECO:0000256" key="13">
    <source>
        <dbReference type="SAM" id="MobiDB-lite"/>
    </source>
</evidence>
<accession>A0A8C0K4Z4</accession>
<evidence type="ECO:0000313" key="15">
    <source>
        <dbReference type="Ensembl" id="ENSCAFP00020010222.1"/>
    </source>
</evidence>
<evidence type="ECO:0000256" key="11">
    <source>
        <dbReference type="ARBA" id="ARBA00055120"/>
    </source>
</evidence>
<feature type="compositionally biased region" description="Pro residues" evidence="13">
    <location>
        <begin position="127"/>
        <end position="143"/>
    </location>
</feature>
<dbReference type="SUPFAM" id="SSF57903">
    <property type="entry name" value="FYVE/PHD zinc finger"/>
    <property type="match status" value="1"/>
</dbReference>
<comment type="function">
    <text evidence="11">Modulates chromatin structure and DNA damage response by regulating key determinants of chromatin compaction and DNA damage response. Binds H3K4me3-containing chromatin and promotes DNA condensation by recruiting corepressors such as TRIM28 and H3K9 methyltransferase SETDB1. Required for normal chromosome condensation during the early stages of mitosis. Required for normal chromosome separation during mitosis. Increases both chromatin-associated levels and activity of H3K9 methyltransferases, such as SETDB1, thus enhancing H3K9 trimethylation. Essential for testicular stem-cell differentiation and sustained spermatogenesis.</text>
</comment>
<comment type="subcellular location">
    <subcellularLocation>
        <location evidence="1">Nucleus</location>
        <location evidence="1">Nucleoplasm</location>
    </subcellularLocation>
</comment>
<feature type="region of interest" description="Disordered" evidence="13">
    <location>
        <begin position="465"/>
        <end position="492"/>
    </location>
</feature>
<evidence type="ECO:0000256" key="9">
    <source>
        <dbReference type="ARBA" id="ARBA00023242"/>
    </source>
</evidence>
<dbReference type="InterPro" id="IPR041947">
    <property type="entry name" value="PHD_PHF13"/>
</dbReference>
<evidence type="ECO:0000256" key="1">
    <source>
        <dbReference type="ARBA" id="ARBA00004642"/>
    </source>
</evidence>
<dbReference type="GO" id="GO:0006325">
    <property type="term" value="P:chromatin organization"/>
    <property type="evidence" value="ECO:0007669"/>
    <property type="project" value="UniProtKB-KW"/>
</dbReference>
<protein>
    <recommendedName>
        <fullName evidence="12">PHD finger protein 13</fullName>
    </recommendedName>
</protein>
<organism evidence="15 16">
    <name type="scientific">Canis lupus dingo</name>
    <name type="common">dingo</name>
    <dbReference type="NCBI Taxonomy" id="286419"/>
    <lineage>
        <taxon>Eukaryota</taxon>
        <taxon>Metazoa</taxon>
        <taxon>Chordata</taxon>
        <taxon>Craniata</taxon>
        <taxon>Vertebrata</taxon>
        <taxon>Euteleostomi</taxon>
        <taxon>Mammalia</taxon>
        <taxon>Eutheria</taxon>
        <taxon>Laurasiatheria</taxon>
        <taxon>Carnivora</taxon>
        <taxon>Caniformia</taxon>
        <taxon>Canidae</taxon>
        <taxon>Canis</taxon>
    </lineage>
</organism>
<feature type="compositionally biased region" description="Low complexity" evidence="13">
    <location>
        <begin position="251"/>
        <end position="262"/>
    </location>
</feature>
<evidence type="ECO:0000256" key="10">
    <source>
        <dbReference type="ARBA" id="ARBA00023306"/>
    </source>
</evidence>
<dbReference type="Proteomes" id="UP000694391">
    <property type="component" value="Unplaced"/>
</dbReference>
<feature type="region of interest" description="Disordered" evidence="13">
    <location>
        <begin position="1"/>
        <end position="20"/>
    </location>
</feature>